<evidence type="ECO:0000256" key="1">
    <source>
        <dbReference type="SAM" id="Phobius"/>
    </source>
</evidence>
<proteinExistence type="predicted"/>
<reference evidence="2" key="1">
    <citation type="submission" date="2022-06" db="EMBL/GenBank/DDBJ databases">
        <title>Complete genome sequences of two strains of the flax pathogen Septoria linicola.</title>
        <authorList>
            <person name="Lapalu N."/>
            <person name="Simon A."/>
            <person name="Demenou B."/>
            <person name="Paumier D."/>
            <person name="Guillot M.-P."/>
            <person name="Gout L."/>
            <person name="Valade R."/>
        </authorList>
    </citation>
    <scope>NUCLEOTIDE SEQUENCE</scope>
    <source>
        <strain evidence="2">SE15195</strain>
    </source>
</reference>
<name>A0A9Q9B6Y8_9PEZI</name>
<evidence type="ECO:0000313" key="3">
    <source>
        <dbReference type="Proteomes" id="UP001056384"/>
    </source>
</evidence>
<organism evidence="2 3">
    <name type="scientific">Septoria linicola</name>
    <dbReference type="NCBI Taxonomy" id="215465"/>
    <lineage>
        <taxon>Eukaryota</taxon>
        <taxon>Fungi</taxon>
        <taxon>Dikarya</taxon>
        <taxon>Ascomycota</taxon>
        <taxon>Pezizomycotina</taxon>
        <taxon>Dothideomycetes</taxon>
        <taxon>Dothideomycetidae</taxon>
        <taxon>Mycosphaerellales</taxon>
        <taxon>Mycosphaerellaceae</taxon>
        <taxon>Septoria</taxon>
    </lineage>
</organism>
<dbReference type="EMBL" id="CP099428">
    <property type="protein sequence ID" value="USW58251.1"/>
    <property type="molecule type" value="Genomic_DNA"/>
</dbReference>
<protein>
    <submittedName>
        <fullName evidence="2">Uncharacterized protein</fullName>
    </submittedName>
</protein>
<dbReference type="PANTHER" id="PTHR35394">
    <property type="entry name" value="DUF3176 DOMAIN-CONTAINING PROTEIN"/>
    <property type="match status" value="1"/>
</dbReference>
<feature type="transmembrane region" description="Helical" evidence="1">
    <location>
        <begin position="154"/>
        <end position="177"/>
    </location>
</feature>
<gene>
    <name evidence="2" type="ORF">Slin15195_G115700</name>
</gene>
<dbReference type="Proteomes" id="UP001056384">
    <property type="component" value="Chromosome 11"/>
</dbReference>
<keyword evidence="3" id="KW-1185">Reference proteome</keyword>
<accession>A0A9Q9B6Y8</accession>
<keyword evidence="1" id="KW-1133">Transmembrane helix</keyword>
<keyword evidence="1" id="KW-0472">Membrane</keyword>
<evidence type="ECO:0000313" key="2">
    <source>
        <dbReference type="EMBL" id="USW58251.1"/>
    </source>
</evidence>
<keyword evidence="1" id="KW-0812">Transmembrane</keyword>
<dbReference type="AlphaFoldDB" id="A0A9Q9B6Y8"/>
<dbReference type="PANTHER" id="PTHR35394:SF5">
    <property type="entry name" value="DUF3176 DOMAIN-CONTAINING PROTEIN"/>
    <property type="match status" value="1"/>
</dbReference>
<sequence length="270" mass="30115">MPESLRSQHAVKELYDLQRDLTGAEVSQNMRKYTNLGIDFESPAANGTIHTVDWLTLDGIRSWLNSMWSVSKNTYSADDIYDLTFNMYTTGRRDASNPGNLTLQQVQERMATMPGPEQLWSDVAQSLTTYIRTASSDVAEGVALSAETFVSARWAWAILPMSLLGLSLFFVIATVVVSMKRNVPLWKSNSLPPLWKSNSLPPLWKSNSLPPLYHGLTHATSEAVIGCSKSTDIMEKRGRLYDMSMLSGEGFFQMSARSGNTRGTSRWNEA</sequence>